<evidence type="ECO:0000256" key="2">
    <source>
        <dbReference type="ARBA" id="ARBA00022737"/>
    </source>
</evidence>
<feature type="repeat" description="WD" evidence="3">
    <location>
        <begin position="284"/>
        <end position="318"/>
    </location>
</feature>
<feature type="repeat" description="WD" evidence="3">
    <location>
        <begin position="152"/>
        <end position="193"/>
    </location>
</feature>
<dbReference type="InterPro" id="IPR036322">
    <property type="entry name" value="WD40_repeat_dom_sf"/>
</dbReference>
<dbReference type="InterPro" id="IPR001680">
    <property type="entry name" value="WD40_rpt"/>
</dbReference>
<dbReference type="EMBL" id="LMTZ01000016">
    <property type="protein sequence ID" value="KST69655.1"/>
    <property type="molecule type" value="Genomic_DNA"/>
</dbReference>
<proteinExistence type="predicted"/>
<comment type="caution">
    <text evidence="4">The sequence shown here is derived from an EMBL/GenBank/DDBJ whole genome shotgun (WGS) entry which is preliminary data.</text>
</comment>
<dbReference type="InterPro" id="IPR019775">
    <property type="entry name" value="WD40_repeat_CS"/>
</dbReference>
<evidence type="ECO:0000313" key="5">
    <source>
        <dbReference type="Proteomes" id="UP000053372"/>
    </source>
</evidence>
<evidence type="ECO:0000313" key="4">
    <source>
        <dbReference type="EMBL" id="KST69655.1"/>
    </source>
</evidence>
<dbReference type="Gene3D" id="2.130.10.10">
    <property type="entry name" value="YVTN repeat-like/Quinoprotein amine dehydrogenase"/>
    <property type="match status" value="2"/>
</dbReference>
<dbReference type="PROSITE" id="PS50082">
    <property type="entry name" value="WD_REPEATS_2"/>
    <property type="match status" value="6"/>
</dbReference>
<dbReference type="PANTHER" id="PTHR19848">
    <property type="entry name" value="WD40 REPEAT PROTEIN"/>
    <property type="match status" value="1"/>
</dbReference>
<dbReference type="PANTHER" id="PTHR19848:SF8">
    <property type="entry name" value="F-BOX AND WD REPEAT DOMAIN CONTAINING 7"/>
    <property type="match status" value="1"/>
</dbReference>
<keyword evidence="2" id="KW-0677">Repeat</keyword>
<dbReference type="Proteomes" id="UP000053372">
    <property type="component" value="Unassembled WGS sequence"/>
</dbReference>
<feature type="repeat" description="WD" evidence="3">
    <location>
        <begin position="243"/>
        <end position="283"/>
    </location>
</feature>
<dbReference type="AlphaFoldDB" id="A0A0V7ZYY8"/>
<dbReference type="SUPFAM" id="SSF50978">
    <property type="entry name" value="WD40 repeat-like"/>
    <property type="match status" value="1"/>
</dbReference>
<evidence type="ECO:0000256" key="3">
    <source>
        <dbReference type="PROSITE-ProRule" id="PRU00221"/>
    </source>
</evidence>
<keyword evidence="1 3" id="KW-0853">WD repeat</keyword>
<dbReference type="CDD" id="cd00200">
    <property type="entry name" value="WD40"/>
    <property type="match status" value="1"/>
</dbReference>
<sequence>MRGFPTKPKFVESNLAQPKLLYTLKGHTGTIKSLAFGPKGKMLVSGGAENDGVIRIWNLKKGKRMGIIRKAHQTAVLSLLVSPDGNTLVSCSSDNAINLWSLKNLKFTRSFVGHTSNILSLAVSSNSKILVSGALDGIKMWDLLQQRPLGTLRRLGNSTYTVAISPNNQTLASGDERGEIQLWDLKSGKLIRTFVAHSRSVTSVAFASREGSPGDVGTLVSASGDNRTIKVWDTKTGKLIHTFQVHTSKINAIAINPTGNIMASALQDGIMLWNLKTGKLLHKLHGHSDWVSSIAWSSDGKMLASGSFDKEVKVWQFQ</sequence>
<dbReference type="PRINTS" id="PR00320">
    <property type="entry name" value="GPROTEINBRPT"/>
</dbReference>
<reference evidence="4 5" key="1">
    <citation type="journal article" date="2015" name="Genome Announc.">
        <title>Draft Genome of the Euendolithic (true boring) Cyanobacterium Mastigocoleus testarum strain BC008.</title>
        <authorList>
            <person name="Guida B.S."/>
            <person name="Garcia-Pichel F."/>
        </authorList>
    </citation>
    <scope>NUCLEOTIDE SEQUENCE [LARGE SCALE GENOMIC DNA]</scope>
    <source>
        <strain evidence="4 5">BC008</strain>
    </source>
</reference>
<dbReference type="PROSITE" id="PS50294">
    <property type="entry name" value="WD_REPEATS_REGION"/>
    <property type="match status" value="2"/>
</dbReference>
<dbReference type="InterPro" id="IPR020472">
    <property type="entry name" value="WD40_PAC1"/>
</dbReference>
<feature type="repeat" description="WD" evidence="3">
    <location>
        <begin position="24"/>
        <end position="67"/>
    </location>
</feature>
<feature type="repeat" description="WD" evidence="3">
    <location>
        <begin position="194"/>
        <end position="242"/>
    </location>
</feature>
<dbReference type="InterPro" id="IPR015943">
    <property type="entry name" value="WD40/YVTN_repeat-like_dom_sf"/>
</dbReference>
<dbReference type="SMART" id="SM00320">
    <property type="entry name" value="WD40"/>
    <property type="match status" value="7"/>
</dbReference>
<keyword evidence="5" id="KW-1185">Reference proteome</keyword>
<gene>
    <name evidence="4" type="ORF">BC008_04895</name>
</gene>
<dbReference type="PROSITE" id="PS00678">
    <property type="entry name" value="WD_REPEATS_1"/>
    <property type="match status" value="2"/>
</dbReference>
<organism evidence="4 5">
    <name type="scientific">Mastigocoleus testarum BC008</name>
    <dbReference type="NCBI Taxonomy" id="371196"/>
    <lineage>
        <taxon>Bacteria</taxon>
        <taxon>Bacillati</taxon>
        <taxon>Cyanobacteriota</taxon>
        <taxon>Cyanophyceae</taxon>
        <taxon>Nostocales</taxon>
        <taxon>Hapalosiphonaceae</taxon>
        <taxon>Mastigocoleus</taxon>
    </lineage>
</organism>
<dbReference type="Pfam" id="PF00400">
    <property type="entry name" value="WD40"/>
    <property type="match status" value="7"/>
</dbReference>
<feature type="repeat" description="WD" evidence="3">
    <location>
        <begin position="69"/>
        <end position="110"/>
    </location>
</feature>
<accession>A0A0V7ZYY8</accession>
<protein>
    <submittedName>
        <fullName evidence="4">Uncharacterized protein</fullName>
    </submittedName>
</protein>
<name>A0A0V7ZYY8_9CYAN</name>
<evidence type="ECO:0000256" key="1">
    <source>
        <dbReference type="ARBA" id="ARBA00022574"/>
    </source>
</evidence>